<protein>
    <submittedName>
        <fullName evidence="1">Unnamed protein product</fullName>
    </submittedName>
</protein>
<organism evidence="1 2">
    <name type="scientific">Ambrosiozyma monospora</name>
    <name type="common">Yeast</name>
    <name type="synonym">Endomycopsis monosporus</name>
    <dbReference type="NCBI Taxonomy" id="43982"/>
    <lineage>
        <taxon>Eukaryota</taxon>
        <taxon>Fungi</taxon>
        <taxon>Dikarya</taxon>
        <taxon>Ascomycota</taxon>
        <taxon>Saccharomycotina</taxon>
        <taxon>Pichiomycetes</taxon>
        <taxon>Pichiales</taxon>
        <taxon>Pichiaceae</taxon>
        <taxon>Ambrosiozyma</taxon>
    </lineage>
</organism>
<keyword evidence="2" id="KW-1185">Reference proteome</keyword>
<comment type="caution">
    <text evidence="1">The sequence shown here is derived from an EMBL/GenBank/DDBJ whole genome shotgun (WGS) entry which is preliminary data.</text>
</comment>
<proteinExistence type="predicted"/>
<accession>A0ACB5UCS3</accession>
<sequence length="188" mass="20645">MTFSPAIDTLLSAPAPAYQQQTQQLQQSQQDPFAHQQPKTINNMSIASPLKEYNFGYNRLMQYTTQPQQSQQPQTQPQPQYQSYQSYQQQQPQPQYSTNLRGSYSPSATAMNYRVLSNPQSSSSYDSPIKTEPDSSIGSAFTYQPSSANSMTSNAIPPPTLEYSSSTSTSNTSTSVNVAGPNGAFVSL</sequence>
<dbReference type="EMBL" id="BSXS01016440">
    <property type="protein sequence ID" value="GMF07750.1"/>
    <property type="molecule type" value="Genomic_DNA"/>
</dbReference>
<dbReference type="Proteomes" id="UP001165064">
    <property type="component" value="Unassembled WGS sequence"/>
</dbReference>
<evidence type="ECO:0000313" key="1">
    <source>
        <dbReference type="EMBL" id="GMF07750.1"/>
    </source>
</evidence>
<gene>
    <name evidence="1" type="ORF">Amon02_001303300</name>
</gene>
<evidence type="ECO:0000313" key="2">
    <source>
        <dbReference type="Proteomes" id="UP001165064"/>
    </source>
</evidence>
<name>A0ACB5UCS3_AMBMO</name>
<reference evidence="1" key="1">
    <citation type="submission" date="2023-04" db="EMBL/GenBank/DDBJ databases">
        <title>Ambrosiozyma monospora NBRC 10751.</title>
        <authorList>
            <person name="Ichikawa N."/>
            <person name="Sato H."/>
            <person name="Tonouchi N."/>
        </authorList>
    </citation>
    <scope>NUCLEOTIDE SEQUENCE</scope>
    <source>
        <strain evidence="1">NBRC 10751</strain>
    </source>
</reference>